<keyword evidence="2" id="KW-0472">Membrane</keyword>
<keyword evidence="2" id="KW-1133">Transmembrane helix</keyword>
<reference evidence="3" key="1">
    <citation type="submission" date="2021-05" db="EMBL/GenBank/DDBJ databases">
        <title>A free-living protist that lacks canonical eukaryotic 1 DNA replication and segregation systems.</title>
        <authorList>
            <person name="Salas-Leiva D.E."/>
            <person name="Tromer E.C."/>
            <person name="Curtis B.A."/>
            <person name="Jerlstrom-Hultqvist J."/>
            <person name="Kolisko M."/>
            <person name="Yi Z."/>
            <person name="Salas-Leiva J.S."/>
            <person name="Gallot-Lavallee L."/>
            <person name="Kops G.J.P.L."/>
            <person name="Archibald J.M."/>
            <person name="Simpson A.G.B."/>
            <person name="Roger A.J."/>
        </authorList>
    </citation>
    <scope>NUCLEOTIDE SEQUENCE</scope>
    <source>
        <strain evidence="3">BICM</strain>
    </source>
</reference>
<evidence type="ECO:0008006" key="5">
    <source>
        <dbReference type="Google" id="ProtNLM"/>
    </source>
</evidence>
<comment type="caution">
    <text evidence="3">The sequence shown here is derived from an EMBL/GenBank/DDBJ whole genome shotgun (WGS) entry which is preliminary data.</text>
</comment>
<dbReference type="AlphaFoldDB" id="A0A8J6B530"/>
<accession>A0A8J6B530</accession>
<feature type="transmembrane region" description="Helical" evidence="2">
    <location>
        <begin position="188"/>
        <end position="220"/>
    </location>
</feature>
<feature type="transmembrane region" description="Helical" evidence="2">
    <location>
        <begin position="148"/>
        <end position="168"/>
    </location>
</feature>
<protein>
    <recommendedName>
        <fullName evidence="5">Transmembrane protein</fullName>
    </recommendedName>
</protein>
<dbReference type="EMBL" id="JAHDYR010000015">
    <property type="protein sequence ID" value="KAG9394459.1"/>
    <property type="molecule type" value="Genomic_DNA"/>
</dbReference>
<name>A0A8J6B530_9EUKA</name>
<evidence type="ECO:0000313" key="3">
    <source>
        <dbReference type="EMBL" id="KAG9394459.1"/>
    </source>
</evidence>
<gene>
    <name evidence="3" type="ORF">J8273_4124</name>
</gene>
<feature type="region of interest" description="Disordered" evidence="1">
    <location>
        <begin position="1"/>
        <end position="82"/>
    </location>
</feature>
<sequence>MTDDINYDIDYGTTSYISSPYDAPRDPIPAMGPAEQDSLLSPQKVDTAGSSSSSSSSSDNEHAKYRPPNYPTNHDDIQFASPMMPPSPDAGYDVDHAPLYAEKPGNRARALCVEATATLFLFNCVIVPFALVFGAACLYFNIRILILAIQILGFMKMLESAVVIGMAYTMEINPKRARSSPTPPHRRLAWLGIIIAGAGLVEGILFMAAVNVVAVGSFIVP</sequence>
<feature type="transmembrane region" description="Helical" evidence="2">
    <location>
        <begin position="119"/>
        <end position="142"/>
    </location>
</feature>
<proteinExistence type="predicted"/>
<keyword evidence="4" id="KW-1185">Reference proteome</keyword>
<evidence type="ECO:0000256" key="1">
    <source>
        <dbReference type="SAM" id="MobiDB-lite"/>
    </source>
</evidence>
<evidence type="ECO:0000313" key="4">
    <source>
        <dbReference type="Proteomes" id="UP000717585"/>
    </source>
</evidence>
<keyword evidence="2" id="KW-0812">Transmembrane</keyword>
<evidence type="ECO:0000256" key="2">
    <source>
        <dbReference type="SAM" id="Phobius"/>
    </source>
</evidence>
<organism evidence="3 4">
    <name type="scientific">Carpediemonas membranifera</name>
    <dbReference type="NCBI Taxonomy" id="201153"/>
    <lineage>
        <taxon>Eukaryota</taxon>
        <taxon>Metamonada</taxon>
        <taxon>Carpediemonas-like organisms</taxon>
        <taxon>Carpediemonas</taxon>
    </lineage>
</organism>
<dbReference type="Proteomes" id="UP000717585">
    <property type="component" value="Unassembled WGS sequence"/>
</dbReference>